<reference evidence="10 11" key="1">
    <citation type="submission" date="2017-07" db="EMBL/GenBank/DDBJ databases">
        <title>Amycolatopsis antarcticus sp. nov., isolated from the surface of an Antarcticus brown macroalga.</title>
        <authorList>
            <person name="Wang J."/>
            <person name="Leiva S."/>
            <person name="Huang J."/>
            <person name="Huang Y."/>
        </authorList>
    </citation>
    <scope>NUCLEOTIDE SEQUENCE [LARGE SCALE GENOMIC DNA]</scope>
    <source>
        <strain evidence="10 11">AU-G6</strain>
    </source>
</reference>
<dbReference type="OrthoDB" id="5500002at2"/>
<dbReference type="InterPro" id="IPR001128">
    <property type="entry name" value="Cyt_P450"/>
</dbReference>
<evidence type="ECO:0000256" key="3">
    <source>
        <dbReference type="ARBA" id="ARBA00022617"/>
    </source>
</evidence>
<dbReference type="Proteomes" id="UP000242444">
    <property type="component" value="Unassembled WGS sequence"/>
</dbReference>
<dbReference type="CDD" id="cd20625">
    <property type="entry name" value="CYP164-like"/>
    <property type="match status" value="1"/>
</dbReference>
<dbReference type="Gene3D" id="1.10.630.10">
    <property type="entry name" value="Cytochrome P450"/>
    <property type="match status" value="1"/>
</dbReference>
<dbReference type="GO" id="GO:0004497">
    <property type="term" value="F:monooxygenase activity"/>
    <property type="evidence" value="ECO:0007669"/>
    <property type="project" value="UniProtKB-KW"/>
</dbReference>
<comment type="pathway">
    <text evidence="1">Antibiotic biosynthesis; vancomycin biosynthesis.</text>
</comment>
<evidence type="ECO:0000256" key="8">
    <source>
        <dbReference type="ARBA" id="ARBA00055433"/>
    </source>
</evidence>
<comment type="similarity">
    <text evidence="2 9">Belongs to the cytochrome P450 family.</text>
</comment>
<dbReference type="EMBL" id="NKYE01000010">
    <property type="protein sequence ID" value="OZM71902.1"/>
    <property type="molecule type" value="Genomic_DNA"/>
</dbReference>
<evidence type="ECO:0000256" key="1">
    <source>
        <dbReference type="ARBA" id="ARBA00004660"/>
    </source>
</evidence>
<evidence type="ECO:0000256" key="9">
    <source>
        <dbReference type="RuleBase" id="RU000461"/>
    </source>
</evidence>
<dbReference type="FunFam" id="1.10.630.10:FF:000018">
    <property type="entry name" value="Cytochrome P450 monooxygenase"/>
    <property type="match status" value="1"/>
</dbReference>
<keyword evidence="7 9" id="KW-0503">Monooxygenase</keyword>
<organism evidence="10 11">
    <name type="scientific">Amycolatopsis antarctica</name>
    <dbReference type="NCBI Taxonomy" id="1854586"/>
    <lineage>
        <taxon>Bacteria</taxon>
        <taxon>Bacillati</taxon>
        <taxon>Actinomycetota</taxon>
        <taxon>Actinomycetes</taxon>
        <taxon>Pseudonocardiales</taxon>
        <taxon>Pseudonocardiaceae</taxon>
        <taxon>Amycolatopsis</taxon>
    </lineage>
</organism>
<evidence type="ECO:0000256" key="4">
    <source>
        <dbReference type="ARBA" id="ARBA00022723"/>
    </source>
</evidence>
<protein>
    <submittedName>
        <fullName evidence="10">Cytochrome P450</fullName>
    </submittedName>
</protein>
<evidence type="ECO:0000313" key="10">
    <source>
        <dbReference type="EMBL" id="OZM71902.1"/>
    </source>
</evidence>
<evidence type="ECO:0000256" key="5">
    <source>
        <dbReference type="ARBA" id="ARBA00023002"/>
    </source>
</evidence>
<keyword evidence="3 9" id="KW-0349">Heme</keyword>
<dbReference type="SUPFAM" id="SSF48264">
    <property type="entry name" value="Cytochrome P450"/>
    <property type="match status" value="1"/>
</dbReference>
<keyword evidence="6 9" id="KW-0408">Iron</keyword>
<dbReference type="InterPro" id="IPR017972">
    <property type="entry name" value="Cyt_P450_CS"/>
</dbReference>
<dbReference type="GO" id="GO:0005506">
    <property type="term" value="F:iron ion binding"/>
    <property type="evidence" value="ECO:0007669"/>
    <property type="project" value="InterPro"/>
</dbReference>
<dbReference type="InterPro" id="IPR036396">
    <property type="entry name" value="Cyt_P450_sf"/>
</dbReference>
<dbReference type="InParanoid" id="A0A263D0F3"/>
<dbReference type="AlphaFoldDB" id="A0A263D0F3"/>
<dbReference type="PRINTS" id="PR00385">
    <property type="entry name" value="P450"/>
</dbReference>
<dbReference type="GO" id="GO:0016705">
    <property type="term" value="F:oxidoreductase activity, acting on paired donors, with incorporation or reduction of molecular oxygen"/>
    <property type="evidence" value="ECO:0007669"/>
    <property type="project" value="InterPro"/>
</dbReference>
<dbReference type="PANTHER" id="PTHR46696">
    <property type="entry name" value="P450, PUTATIVE (EUROFUNG)-RELATED"/>
    <property type="match status" value="1"/>
</dbReference>
<dbReference type="PROSITE" id="PS00086">
    <property type="entry name" value="CYTOCHROME_P450"/>
    <property type="match status" value="1"/>
</dbReference>
<evidence type="ECO:0000313" key="11">
    <source>
        <dbReference type="Proteomes" id="UP000242444"/>
    </source>
</evidence>
<dbReference type="RefSeq" id="WP_094863859.1">
    <property type="nucleotide sequence ID" value="NZ_NKYE01000010.1"/>
</dbReference>
<evidence type="ECO:0000256" key="2">
    <source>
        <dbReference type="ARBA" id="ARBA00010617"/>
    </source>
</evidence>
<keyword evidence="4 9" id="KW-0479">Metal-binding</keyword>
<dbReference type="Pfam" id="PF00067">
    <property type="entry name" value="p450"/>
    <property type="match status" value="1"/>
</dbReference>
<accession>A0A263D0F3</accession>
<dbReference type="GO" id="GO:0020037">
    <property type="term" value="F:heme binding"/>
    <property type="evidence" value="ECO:0007669"/>
    <property type="project" value="InterPro"/>
</dbReference>
<keyword evidence="5 9" id="KW-0560">Oxidoreductase</keyword>
<sequence length="410" mass="45341">MTTRLSTPAEAIAVLVGPAGRRDPYPVYERLREHGNLVRADAGMLVALGYAECTRALREPLLLVQDQHSHDRRHPGWQKHSSMRGFTDSMLYTNPPDHHRMRALMTGAFTTRRIRALRPAVETLTGRLLDRMADLTNGGHPIDFMAEFAFRLPVAVIGELLGVPERDQHWFREVSSQVTVALEGISTLSRLAGADRAMDELSAYFLDLVEFRRRRPAGDLISALAEARESDGDRLTENELVGNLVLLLVAGFDTTTHLLGHGLRFALDQPRHAQALRTGGEDIAAGYVEETLRLEPPVQATSRWAGADLDLMGTPVAEGTKVLLVLAAANRDPARYPDAATFDPYRRKSRPLSFGGGMHLCLGAVLARMEAQIAFPALLRRFPDVRGAGGDVYRDRWLVRGHDLLPVTVD</sequence>
<gene>
    <name evidence="10" type="ORF">CFN78_17265</name>
</gene>
<comment type="function">
    <text evidence="8">Involved in the coupling of aromatic side chains of the heptapeptide of vancomycin.</text>
</comment>
<dbReference type="PANTHER" id="PTHR46696:SF1">
    <property type="entry name" value="CYTOCHROME P450 YJIB-RELATED"/>
    <property type="match status" value="1"/>
</dbReference>
<name>A0A263D0F3_9PSEU</name>
<keyword evidence="11" id="KW-1185">Reference proteome</keyword>
<evidence type="ECO:0000256" key="7">
    <source>
        <dbReference type="ARBA" id="ARBA00023033"/>
    </source>
</evidence>
<proteinExistence type="inferred from homology"/>
<comment type="caution">
    <text evidence="10">The sequence shown here is derived from an EMBL/GenBank/DDBJ whole genome shotgun (WGS) entry which is preliminary data.</text>
</comment>
<dbReference type="InterPro" id="IPR002397">
    <property type="entry name" value="Cyt_P450_B"/>
</dbReference>
<evidence type="ECO:0000256" key="6">
    <source>
        <dbReference type="ARBA" id="ARBA00023004"/>
    </source>
</evidence>
<dbReference type="PRINTS" id="PR00359">
    <property type="entry name" value="BP450"/>
</dbReference>